<dbReference type="PANTHER" id="PTHR10587">
    <property type="entry name" value="GLYCOSYL TRANSFERASE-RELATED"/>
    <property type="match status" value="1"/>
</dbReference>
<dbReference type="SUPFAM" id="SSF88713">
    <property type="entry name" value="Glycoside hydrolase/deacetylase"/>
    <property type="match status" value="1"/>
</dbReference>
<dbReference type="GO" id="GO:0046872">
    <property type="term" value="F:metal ion binding"/>
    <property type="evidence" value="ECO:0007669"/>
    <property type="project" value="UniProtKB-KW"/>
</dbReference>
<sequence length="324" mass="37546">MTKIIPITALLLVSFFECKEIPSEKSKGAIAETKEIQSSNKTISFTFDDGITSDLAGFAFEDWNQMLLNHLETNKIKAVFFVTGKNKLDKKGQYLLNSWNQEGHSIANHSFTHPNFNSVKNDTEIFENELNKTDSIISKFSNSVNYFRFPYLKEGANKLKVDSIRNVLKAHEYKNGYVTIDASDWYINQRLLKQIKEVGFENAEVAKFKKYYLQHLIDRANYYEKLSYELNDRHINHTILLHHNLTSALFLGDLIQEFINKGWTIIDADKAYDDEVFEHQPNSEFAGESLIWSLAKQSGKYEDSLRYPAEDSRYEKDEMDSRGL</sequence>
<keyword evidence="2" id="KW-0378">Hydrolase</keyword>
<dbReference type="RefSeq" id="WP_091901388.1">
    <property type="nucleotide sequence ID" value="NZ_FOYX01000001.1"/>
</dbReference>
<keyword evidence="5" id="KW-1185">Reference proteome</keyword>
<dbReference type="InterPro" id="IPR050248">
    <property type="entry name" value="Polysacc_deacetylase_ArnD"/>
</dbReference>
<dbReference type="PANTHER" id="PTHR10587:SF133">
    <property type="entry name" value="CHITIN DEACETYLASE 1-RELATED"/>
    <property type="match status" value="1"/>
</dbReference>
<evidence type="ECO:0000256" key="2">
    <source>
        <dbReference type="ARBA" id="ARBA00022801"/>
    </source>
</evidence>
<dbReference type="STRING" id="440514.SAMN04488010_0632"/>
<dbReference type="Proteomes" id="UP000199462">
    <property type="component" value="Unassembled WGS sequence"/>
</dbReference>
<dbReference type="GO" id="GO:0016020">
    <property type="term" value="C:membrane"/>
    <property type="evidence" value="ECO:0007669"/>
    <property type="project" value="TreeGrafter"/>
</dbReference>
<dbReference type="Pfam" id="PF01522">
    <property type="entry name" value="Polysacc_deac_1"/>
    <property type="match status" value="1"/>
</dbReference>
<evidence type="ECO:0000259" key="3">
    <source>
        <dbReference type="PROSITE" id="PS51677"/>
    </source>
</evidence>
<evidence type="ECO:0000313" key="4">
    <source>
        <dbReference type="EMBL" id="SFR56985.1"/>
    </source>
</evidence>
<dbReference type="Gene3D" id="3.20.20.370">
    <property type="entry name" value="Glycoside hydrolase/deacetylase"/>
    <property type="match status" value="1"/>
</dbReference>
<name>A0A1I6HRC0_9FLAO</name>
<gene>
    <name evidence="4" type="ORF">SAMN04488010_0632</name>
</gene>
<dbReference type="GO" id="GO:0016810">
    <property type="term" value="F:hydrolase activity, acting on carbon-nitrogen (but not peptide) bonds"/>
    <property type="evidence" value="ECO:0007669"/>
    <property type="project" value="InterPro"/>
</dbReference>
<organism evidence="4 5">
    <name type="scientific">Maribacter stanieri</name>
    <dbReference type="NCBI Taxonomy" id="440514"/>
    <lineage>
        <taxon>Bacteria</taxon>
        <taxon>Pseudomonadati</taxon>
        <taxon>Bacteroidota</taxon>
        <taxon>Flavobacteriia</taxon>
        <taxon>Flavobacteriales</taxon>
        <taxon>Flavobacteriaceae</taxon>
        <taxon>Maribacter</taxon>
    </lineage>
</organism>
<dbReference type="PROSITE" id="PS51677">
    <property type="entry name" value="NODB"/>
    <property type="match status" value="1"/>
</dbReference>
<proteinExistence type="predicted"/>
<dbReference type="GO" id="GO:0005975">
    <property type="term" value="P:carbohydrate metabolic process"/>
    <property type="evidence" value="ECO:0007669"/>
    <property type="project" value="InterPro"/>
</dbReference>
<dbReference type="AlphaFoldDB" id="A0A1I6HRC0"/>
<protein>
    <submittedName>
        <fullName evidence="4">Polysaccharide deacetylase</fullName>
    </submittedName>
</protein>
<feature type="domain" description="NodB homology" evidence="3">
    <location>
        <begin position="41"/>
        <end position="266"/>
    </location>
</feature>
<keyword evidence="1" id="KW-0479">Metal-binding</keyword>
<reference evidence="5" key="1">
    <citation type="submission" date="2016-10" db="EMBL/GenBank/DDBJ databases">
        <authorList>
            <person name="Varghese N."/>
            <person name="Submissions S."/>
        </authorList>
    </citation>
    <scope>NUCLEOTIDE SEQUENCE [LARGE SCALE GENOMIC DNA]</scope>
    <source>
        <strain evidence="5">DSM 19891</strain>
    </source>
</reference>
<evidence type="ECO:0000256" key="1">
    <source>
        <dbReference type="ARBA" id="ARBA00022723"/>
    </source>
</evidence>
<accession>A0A1I6HRC0</accession>
<evidence type="ECO:0000313" key="5">
    <source>
        <dbReference type="Proteomes" id="UP000199462"/>
    </source>
</evidence>
<dbReference type="InterPro" id="IPR011330">
    <property type="entry name" value="Glyco_hydro/deAcase_b/a-brl"/>
</dbReference>
<dbReference type="InterPro" id="IPR002509">
    <property type="entry name" value="NODB_dom"/>
</dbReference>
<dbReference type="EMBL" id="FOYX01000001">
    <property type="protein sequence ID" value="SFR56985.1"/>
    <property type="molecule type" value="Genomic_DNA"/>
</dbReference>